<comment type="similarity">
    <text evidence="1">Belongs to the leucine-binding protein family.</text>
</comment>
<dbReference type="Proteomes" id="UP000298234">
    <property type="component" value="Unassembled WGS sequence"/>
</dbReference>
<accession>A0AAX2RCE9</accession>
<sequence>MKYCHKLTIATLLLGGISPALISAAHADQTVRIGVAGPLTGGQSNFGKDDERGVRLAIEELNRTPIVVDGQSIKFEMLSEDDAADPKTGVSVAQKLVDSGVKAVIGHYNSGVTIPASRIYNNARVPMITGAASNPAITQQSFPYVFRLAANDNVMGARMAEYAAKVLHAKRVAVIDDRTAYGSGVADVFAATAKKNGIDVVAREYSNDKATDFNAILTHIKAQRPDAIFYGGYYAQAAAIGRQSKQLGLAVPVLGGDGICSVDMPKLAAGTLNGRGYCAEGGAPLATLPGGPEFAARYEKQFGVKNDVYSPAFYSATMVVAQAMKAANSTDPEKFVPMLKQIQFSTLVGKVAFDKNGEWIDAPVTVYKVSGDNLSPTQ</sequence>
<dbReference type="InterPro" id="IPR028081">
    <property type="entry name" value="Leu-bd"/>
</dbReference>
<evidence type="ECO:0000256" key="2">
    <source>
        <dbReference type="ARBA" id="ARBA00022729"/>
    </source>
</evidence>
<dbReference type="PANTHER" id="PTHR47151">
    <property type="entry name" value="LEU/ILE/VAL-BINDING ABC TRANSPORTER SUBUNIT"/>
    <property type="match status" value="1"/>
</dbReference>
<comment type="caution">
    <text evidence="5">The sequence shown here is derived from an EMBL/GenBank/DDBJ whole genome shotgun (WGS) entry which is preliminary data.</text>
</comment>
<evidence type="ECO:0000256" key="3">
    <source>
        <dbReference type="SAM" id="SignalP"/>
    </source>
</evidence>
<proteinExistence type="inferred from homology"/>
<evidence type="ECO:0000313" key="5">
    <source>
        <dbReference type="EMBL" id="TEU33399.1"/>
    </source>
</evidence>
<dbReference type="AlphaFoldDB" id="A0AAX2RCE9"/>
<evidence type="ECO:0000313" key="6">
    <source>
        <dbReference type="Proteomes" id="UP000298234"/>
    </source>
</evidence>
<dbReference type="SUPFAM" id="SSF53822">
    <property type="entry name" value="Periplasmic binding protein-like I"/>
    <property type="match status" value="1"/>
</dbReference>
<evidence type="ECO:0000256" key="1">
    <source>
        <dbReference type="ARBA" id="ARBA00010062"/>
    </source>
</evidence>
<dbReference type="PANTHER" id="PTHR47151:SF2">
    <property type="entry name" value="AMINO ACID BINDING PROTEIN"/>
    <property type="match status" value="1"/>
</dbReference>
<organism evidence="5 6">
    <name type="scientific">Burkholderia cepacia</name>
    <name type="common">Pseudomonas cepacia</name>
    <dbReference type="NCBI Taxonomy" id="292"/>
    <lineage>
        <taxon>Bacteria</taxon>
        <taxon>Pseudomonadati</taxon>
        <taxon>Pseudomonadota</taxon>
        <taxon>Betaproteobacteria</taxon>
        <taxon>Burkholderiales</taxon>
        <taxon>Burkholderiaceae</taxon>
        <taxon>Burkholderia</taxon>
        <taxon>Burkholderia cepacia complex</taxon>
    </lineage>
</organism>
<feature type="domain" description="Leucine-binding protein" evidence="4">
    <location>
        <begin position="30"/>
        <end position="370"/>
    </location>
</feature>
<keyword evidence="2 3" id="KW-0732">Signal</keyword>
<reference evidence="5 6" key="1">
    <citation type="submission" date="2019-03" db="EMBL/GenBank/DDBJ databases">
        <title>Burkholderia cepacia outbreak.</title>
        <authorList>
            <person name="Farzana R."/>
            <person name="Walsh T.R."/>
        </authorList>
    </citation>
    <scope>NUCLEOTIDE SEQUENCE [LARGE SCALE GENOMIC DNA]</scope>
    <source>
        <strain evidence="6">d13</strain>
    </source>
</reference>
<dbReference type="Pfam" id="PF13458">
    <property type="entry name" value="Peripla_BP_6"/>
    <property type="match status" value="1"/>
</dbReference>
<dbReference type="CDD" id="cd06342">
    <property type="entry name" value="PBP1_ABC_LIVBP-like"/>
    <property type="match status" value="1"/>
</dbReference>
<evidence type="ECO:0000259" key="4">
    <source>
        <dbReference type="Pfam" id="PF13458"/>
    </source>
</evidence>
<dbReference type="RefSeq" id="WP_059620791.1">
    <property type="nucleotide sequence ID" value="NZ_CADEVE010000007.1"/>
</dbReference>
<name>A0AAX2RCE9_BURCE</name>
<feature type="signal peptide" evidence="3">
    <location>
        <begin position="1"/>
        <end position="27"/>
    </location>
</feature>
<protein>
    <submittedName>
        <fullName evidence="5">Branched-chain amino acid ABC transporter substrate-binding protein</fullName>
    </submittedName>
</protein>
<dbReference type="Gene3D" id="3.40.50.2300">
    <property type="match status" value="2"/>
</dbReference>
<dbReference type="InterPro" id="IPR028082">
    <property type="entry name" value="Peripla_BP_I"/>
</dbReference>
<gene>
    <name evidence="5" type="ORF">E3D37_41000</name>
</gene>
<dbReference type="EMBL" id="SNSQ01000085">
    <property type="protein sequence ID" value="TEU33399.1"/>
    <property type="molecule type" value="Genomic_DNA"/>
</dbReference>
<feature type="chain" id="PRO_5043399262" evidence="3">
    <location>
        <begin position="28"/>
        <end position="378"/>
    </location>
</feature>